<proteinExistence type="predicted"/>
<dbReference type="EMBL" id="AGDY01000002">
    <property type="protein sequence ID" value="EMB24573.1"/>
    <property type="molecule type" value="Genomic_DNA"/>
</dbReference>
<dbReference type="AlphaFoldDB" id="A0A0F6MT54"/>
<dbReference type="RefSeq" id="WP_002690362.1">
    <property type="nucleotide sequence ID" value="NZ_CM001797.1"/>
</dbReference>
<dbReference type="Gene3D" id="2.160.20.120">
    <property type="match status" value="1"/>
</dbReference>
<reference evidence="2" key="1">
    <citation type="submission" date="2012-01" db="EMBL/GenBank/DDBJ databases">
        <title>The Genome Sequence of Treponema denticola OTK.</title>
        <authorList>
            <consortium name="The Broad Institute Genome Sequencing Platform"/>
            <person name="Earl A."/>
            <person name="Ward D."/>
            <person name="Feldgarden M."/>
            <person name="Gevers D."/>
            <person name="Blanton J.M."/>
            <person name="Fenno C.J."/>
            <person name="Baranova O.V."/>
            <person name="Mathney J."/>
            <person name="Dewhirst F.E."/>
            <person name="Izard J."/>
            <person name="Young S.K."/>
            <person name="Zeng Q."/>
            <person name="Gargeya S."/>
            <person name="Fitzgerald M."/>
            <person name="Haas B."/>
            <person name="Abouelleil A."/>
            <person name="Alvarado L."/>
            <person name="Arachchi H.M."/>
            <person name="Berlin A."/>
            <person name="Chapman S.B."/>
            <person name="Gearin G."/>
            <person name="Goldberg J."/>
            <person name="Griggs A."/>
            <person name="Gujja S."/>
            <person name="Hansen M."/>
            <person name="Heiman D."/>
            <person name="Howarth C."/>
            <person name="Larimer J."/>
            <person name="Lui A."/>
            <person name="MacDonald P.J.P."/>
            <person name="McCowen C."/>
            <person name="Montmayeur A."/>
            <person name="Murphy C."/>
            <person name="Neiman D."/>
            <person name="Pearson M."/>
            <person name="Priest M."/>
            <person name="Roberts A."/>
            <person name="Saif S."/>
            <person name="Shea T."/>
            <person name="Sisk P."/>
            <person name="Stolte C."/>
            <person name="Sykes S."/>
            <person name="Wortman J."/>
            <person name="Nusbaum C."/>
            <person name="Birren B."/>
        </authorList>
    </citation>
    <scope>NUCLEOTIDE SEQUENCE [LARGE SCALE GENOMIC DNA]</scope>
    <source>
        <strain evidence="2">OTK</strain>
    </source>
</reference>
<dbReference type="HOGENOM" id="CLU_640821_0_0_12"/>
<organism evidence="2">
    <name type="scientific">Treponema denticola OTK</name>
    <dbReference type="NCBI Taxonomy" id="999434"/>
    <lineage>
        <taxon>Bacteria</taxon>
        <taxon>Pseudomonadati</taxon>
        <taxon>Spirochaetota</taxon>
        <taxon>Spirochaetia</taxon>
        <taxon>Spirochaetales</taxon>
        <taxon>Treponemataceae</taxon>
        <taxon>Treponema</taxon>
    </lineage>
</organism>
<feature type="domain" description="DUF4097" evidence="1">
    <location>
        <begin position="199"/>
        <end position="294"/>
    </location>
</feature>
<evidence type="ECO:0000313" key="2">
    <source>
        <dbReference type="EMBL" id="EMB24573.1"/>
    </source>
</evidence>
<evidence type="ECO:0000259" key="1">
    <source>
        <dbReference type="Pfam" id="PF13349"/>
    </source>
</evidence>
<dbReference type="InterPro" id="IPR025164">
    <property type="entry name" value="Toastrack_DUF4097"/>
</dbReference>
<sequence length="428" mass="47926">MSKKILSILCLVFMGLCCILAGIMLGGNFDFSKQKPFNKTFRTQVNKEWEDHVIQKEFDTKEVKNLELENILTAADLYTQSSLEKIIIKVKGLPENAIDINLKDKTLKINKKNIWNISSSGNDDRDKFIISNIEMHIPEKFIFNSMLIKNKKDIKCEDIEADNLKIKGDFGNTDIEKCRFKEADIESNTNINFIATVTESFSIKSKYGNIKIGLEASPKIKQSFVSSKYGNIEIEDMQTIDFKGESGYGNFDITKSNFENIKIKSGGNFKLKGKVKNTLDVSCEYGNIDIDLEESNSIQNCVLETDYGNITGKNFKAKAFKADLKYGNFLTLNCEYNNAKIDCGGNIQIDGNLGGHNSFVSHRGNININLENDINNYDISASTGTHGNIRVNNLTTISKYSAKAQSENPHKINARSDLGNINITGSVE</sequence>
<comment type="caution">
    <text evidence="2">The sequence shown here is derived from an EMBL/GenBank/DDBJ whole genome shotgun (WGS) entry which is preliminary data.</text>
</comment>
<name>A0A0F6MT54_TREDN</name>
<dbReference type="Proteomes" id="UP000011701">
    <property type="component" value="Chromosome"/>
</dbReference>
<protein>
    <recommendedName>
        <fullName evidence="1">DUF4097 domain-containing protein</fullName>
    </recommendedName>
</protein>
<gene>
    <name evidence="2" type="ORF">HMPREF9723_00261</name>
</gene>
<dbReference type="PATRIC" id="fig|999434.4.peg.274"/>
<accession>A0A0F6MT54</accession>
<dbReference type="Pfam" id="PF13349">
    <property type="entry name" value="DUF4097"/>
    <property type="match status" value="1"/>
</dbReference>